<dbReference type="STRING" id="1565605.PG1C_02315"/>
<name>A0A0C5J6T9_9PROT</name>
<dbReference type="PIRSF" id="PIRSF003230">
    <property type="entry name" value="YbgC"/>
    <property type="match status" value="1"/>
</dbReference>
<dbReference type="FunFam" id="3.10.129.10:FF:000004">
    <property type="entry name" value="Tol-pal system-associated acyl-CoA thioesterase"/>
    <property type="match status" value="1"/>
</dbReference>
<dbReference type="GO" id="GO:0047617">
    <property type="term" value="F:fatty acyl-CoA hydrolase activity"/>
    <property type="evidence" value="ECO:0007669"/>
    <property type="project" value="TreeGrafter"/>
</dbReference>
<dbReference type="InterPro" id="IPR014166">
    <property type="entry name" value="Tol-Pal_acyl-CoA_thioesterase"/>
</dbReference>
<dbReference type="PANTHER" id="PTHR31793">
    <property type="entry name" value="4-HYDROXYBENZOYL-COA THIOESTERASE FAMILY MEMBER"/>
    <property type="match status" value="1"/>
</dbReference>
<evidence type="ECO:0000256" key="1">
    <source>
        <dbReference type="ARBA" id="ARBA00005953"/>
    </source>
</evidence>
<proteinExistence type="inferred from homology"/>
<dbReference type="Pfam" id="PF13279">
    <property type="entry name" value="4HBT_2"/>
    <property type="match status" value="1"/>
</dbReference>
<evidence type="ECO:0000313" key="3">
    <source>
        <dbReference type="EMBL" id="AJP47615.1"/>
    </source>
</evidence>
<comment type="similarity">
    <text evidence="1">Belongs to the 4-hydroxybenzoyl-CoA thioesterase family.</text>
</comment>
<accession>A0A0C5J6T9</accession>
<dbReference type="SUPFAM" id="SSF54637">
    <property type="entry name" value="Thioesterase/thiol ester dehydrase-isomerase"/>
    <property type="match status" value="1"/>
</dbReference>
<dbReference type="NCBIfam" id="TIGR02799">
    <property type="entry name" value="thio_ybgC"/>
    <property type="match status" value="1"/>
</dbReference>
<dbReference type="Gene3D" id="3.10.129.10">
    <property type="entry name" value="Hotdog Thioesterase"/>
    <property type="match status" value="1"/>
</dbReference>
<protein>
    <submittedName>
        <fullName evidence="3">Uncharacterized protein</fullName>
    </submittedName>
</protein>
<dbReference type="HOGENOM" id="CLU_101141_7_1_4"/>
<dbReference type="RefSeq" id="WP_237218259.1">
    <property type="nucleotide sequence ID" value="NZ_CP010554.1"/>
</dbReference>
<dbReference type="CDD" id="cd00586">
    <property type="entry name" value="4HBT"/>
    <property type="match status" value="1"/>
</dbReference>
<dbReference type="PATRIC" id="fig|1565605.3.peg.482"/>
<dbReference type="Proteomes" id="UP000061603">
    <property type="component" value="Chromosome"/>
</dbReference>
<gene>
    <name evidence="3" type="ORF">PG1C_02315</name>
</gene>
<sequence>MASLSLRVYYEDTDAAGIVYYANYLRFLERGRTELLRCLGHEQSALATRREASPPGRIAFAVRSVSAEYLRPAKLDDLIVVETVVESVGRAQVMFAQQVTRDGEQLLDARIRVACIDPLRGKPVPMPRDIYQQLKALSVQTVQTAAERSE</sequence>
<dbReference type="PANTHER" id="PTHR31793:SF37">
    <property type="entry name" value="ACYL-COA THIOESTER HYDROLASE YBGC"/>
    <property type="match status" value="1"/>
</dbReference>
<dbReference type="NCBIfam" id="TIGR00051">
    <property type="entry name" value="YbgC/FadM family acyl-CoA thioesterase"/>
    <property type="match status" value="1"/>
</dbReference>
<dbReference type="KEGG" id="rbu:PG1C_02315"/>
<keyword evidence="2" id="KW-0378">Hydrolase</keyword>
<dbReference type="EMBL" id="CP010554">
    <property type="protein sequence ID" value="AJP47615.1"/>
    <property type="molecule type" value="Genomic_DNA"/>
</dbReference>
<dbReference type="InterPro" id="IPR006684">
    <property type="entry name" value="YbgC/YbaW"/>
</dbReference>
<dbReference type="AlphaFoldDB" id="A0A0C5J6T9"/>
<organism evidence="3 4">
    <name type="scientific">Rugosibacter aromaticivorans</name>
    <dbReference type="NCBI Taxonomy" id="1565605"/>
    <lineage>
        <taxon>Bacteria</taxon>
        <taxon>Pseudomonadati</taxon>
        <taxon>Pseudomonadota</taxon>
        <taxon>Betaproteobacteria</taxon>
        <taxon>Nitrosomonadales</taxon>
        <taxon>Sterolibacteriaceae</taxon>
        <taxon>Rugosibacter</taxon>
    </lineage>
</organism>
<keyword evidence="4" id="KW-1185">Reference proteome</keyword>
<dbReference type="InterPro" id="IPR029069">
    <property type="entry name" value="HotDog_dom_sf"/>
</dbReference>
<dbReference type="InterPro" id="IPR050563">
    <property type="entry name" value="4-hydroxybenzoyl-CoA_TE"/>
</dbReference>
<evidence type="ECO:0000256" key="2">
    <source>
        <dbReference type="ARBA" id="ARBA00022801"/>
    </source>
</evidence>
<reference evidence="3 4" key="1">
    <citation type="journal article" date="2015" name="Genome Announc.">
        <title>Complete Genome Sequence of a Novel Bacterium within the Family Rhodocyclaceae That Degrades Polycyclic Aromatic Hydrocarbons.</title>
        <authorList>
            <person name="Singleton D.R."/>
            <person name="Dickey A.N."/>
            <person name="Scholl E.H."/>
            <person name="Wright F.A."/>
            <person name="Aitken M.D."/>
        </authorList>
    </citation>
    <scope>NUCLEOTIDE SEQUENCE [LARGE SCALE GENOMIC DNA]</scope>
    <source>
        <strain evidence="4">PG1-Ca6</strain>
    </source>
</reference>
<evidence type="ECO:0000313" key="4">
    <source>
        <dbReference type="Proteomes" id="UP000061603"/>
    </source>
</evidence>